<keyword evidence="6" id="KW-0378">Hydrolase</keyword>
<comment type="caution">
    <text evidence="5">Lacks conserved residue(s) required for the propagation of feature annotation.</text>
</comment>
<feature type="short sequence motif" description="GXGXXG" evidence="5">
    <location>
        <begin position="38"/>
        <end position="43"/>
    </location>
</feature>
<dbReference type="EC" id="3.1.1.-" evidence="6"/>
<comment type="function">
    <text evidence="4">Possesses non-specific lipolytic acyl hydrolase (LAH) activity. Hydrolyzes phospholipids as well as galactolipids. May play a role in disease resistance.</text>
</comment>
<dbReference type="GO" id="GO:0047372">
    <property type="term" value="F:monoacylglycerol lipase activity"/>
    <property type="evidence" value="ECO:0007669"/>
    <property type="project" value="TreeGrafter"/>
</dbReference>
<dbReference type="Proteomes" id="UP000623129">
    <property type="component" value="Unassembled WGS sequence"/>
</dbReference>
<evidence type="ECO:0000256" key="6">
    <source>
        <dbReference type="RuleBase" id="RU361262"/>
    </source>
</evidence>
<dbReference type="Gene3D" id="3.40.1090.10">
    <property type="entry name" value="Cytosolic phospholipase A2 catalytic domain"/>
    <property type="match status" value="2"/>
</dbReference>
<evidence type="ECO:0000256" key="4">
    <source>
        <dbReference type="ARBA" id="ARBA00025642"/>
    </source>
</evidence>
<keyword evidence="2" id="KW-0611">Plant defense</keyword>
<evidence type="ECO:0000259" key="7">
    <source>
        <dbReference type="PROSITE" id="PS51635"/>
    </source>
</evidence>
<dbReference type="OrthoDB" id="1658288at2759"/>
<proteinExistence type="inferred from homology"/>
<evidence type="ECO:0000256" key="5">
    <source>
        <dbReference type="PROSITE-ProRule" id="PRU01161"/>
    </source>
</evidence>
<organism evidence="8 9">
    <name type="scientific">Carex littledalei</name>
    <dbReference type="NCBI Taxonomy" id="544730"/>
    <lineage>
        <taxon>Eukaryota</taxon>
        <taxon>Viridiplantae</taxon>
        <taxon>Streptophyta</taxon>
        <taxon>Embryophyta</taxon>
        <taxon>Tracheophyta</taxon>
        <taxon>Spermatophyta</taxon>
        <taxon>Magnoliopsida</taxon>
        <taxon>Liliopsida</taxon>
        <taxon>Poales</taxon>
        <taxon>Cyperaceae</taxon>
        <taxon>Cyperoideae</taxon>
        <taxon>Cariceae</taxon>
        <taxon>Carex</taxon>
        <taxon>Carex subgen. Euthyceras</taxon>
    </lineage>
</organism>
<evidence type="ECO:0000256" key="2">
    <source>
        <dbReference type="ARBA" id="ARBA00022821"/>
    </source>
</evidence>
<dbReference type="PROSITE" id="PS51635">
    <property type="entry name" value="PNPLA"/>
    <property type="match status" value="1"/>
</dbReference>
<dbReference type="GO" id="GO:0004620">
    <property type="term" value="F:phospholipase activity"/>
    <property type="evidence" value="ECO:0007669"/>
    <property type="project" value="TreeGrafter"/>
</dbReference>
<keyword evidence="3 6" id="KW-0443">Lipid metabolism</keyword>
<dbReference type="SUPFAM" id="SSF52151">
    <property type="entry name" value="FabD/lysophospholipase-like"/>
    <property type="match status" value="1"/>
</dbReference>
<evidence type="ECO:0000256" key="1">
    <source>
        <dbReference type="ARBA" id="ARBA00010240"/>
    </source>
</evidence>
<dbReference type="AlphaFoldDB" id="A0A833QZS0"/>
<dbReference type="Pfam" id="PF01734">
    <property type="entry name" value="Patatin"/>
    <property type="match status" value="1"/>
</dbReference>
<sequence>MSSLGVRLPSSKVLNISPATPKSPPSQGNIVTILSIDGGGVRGLIPAAILAFLESKLQELDGEDARIADYFDVISGTSTGGLDDSLEGTAASMDNSSNKNLLKLVQIGNELLKKPVSRVNLENGNIEPLLNGGSNEEELIRFAKILSDERRMRLLRMQME</sequence>
<feature type="domain" description="PNPLA" evidence="7">
    <location>
        <begin position="34"/>
        <end position="160"/>
    </location>
</feature>
<gene>
    <name evidence="8" type="ORF">FCM35_KLT16911</name>
</gene>
<dbReference type="EMBL" id="SWLB01000004">
    <property type="protein sequence ID" value="KAF3339440.1"/>
    <property type="molecule type" value="Genomic_DNA"/>
</dbReference>
<dbReference type="PANTHER" id="PTHR32176">
    <property type="entry name" value="XYLOSE ISOMERASE"/>
    <property type="match status" value="1"/>
</dbReference>
<accession>A0A833QZS0</accession>
<feature type="short sequence motif" description="GXSXG" evidence="5">
    <location>
        <begin position="76"/>
        <end position="80"/>
    </location>
</feature>
<name>A0A833QZS0_9POAL</name>
<comment type="similarity">
    <text evidence="1 6">Belongs to the patatin family.</text>
</comment>
<keyword evidence="6" id="KW-0442">Lipid degradation</keyword>
<comment type="caution">
    <text evidence="8">The sequence shown here is derived from an EMBL/GenBank/DDBJ whole genome shotgun (WGS) entry which is preliminary data.</text>
</comment>
<dbReference type="GO" id="GO:0016042">
    <property type="term" value="P:lipid catabolic process"/>
    <property type="evidence" value="ECO:0007669"/>
    <property type="project" value="UniProtKB-KW"/>
</dbReference>
<evidence type="ECO:0000313" key="8">
    <source>
        <dbReference type="EMBL" id="KAF3339440.1"/>
    </source>
</evidence>
<dbReference type="GO" id="GO:0006952">
    <property type="term" value="P:defense response"/>
    <property type="evidence" value="ECO:0007669"/>
    <property type="project" value="UniProtKB-KW"/>
</dbReference>
<comment type="function">
    <text evidence="6">Lipolytic acyl hydrolase (LAH).</text>
</comment>
<dbReference type="InterPro" id="IPR002641">
    <property type="entry name" value="PNPLA_dom"/>
</dbReference>
<evidence type="ECO:0000256" key="3">
    <source>
        <dbReference type="ARBA" id="ARBA00023098"/>
    </source>
</evidence>
<reference evidence="8" key="1">
    <citation type="submission" date="2020-01" db="EMBL/GenBank/DDBJ databases">
        <title>Genome sequence of Kobresia littledalei, the first chromosome-level genome in the family Cyperaceae.</title>
        <authorList>
            <person name="Qu G."/>
        </authorList>
    </citation>
    <scope>NUCLEOTIDE SEQUENCE</scope>
    <source>
        <strain evidence="8">C.B.Clarke</strain>
        <tissue evidence="8">Leaf</tissue>
    </source>
</reference>
<evidence type="ECO:0000313" key="9">
    <source>
        <dbReference type="Proteomes" id="UP000623129"/>
    </source>
</evidence>
<keyword evidence="9" id="KW-1185">Reference proteome</keyword>
<dbReference type="PANTHER" id="PTHR32176:SF120">
    <property type="entry name" value="PATATIN"/>
    <property type="match status" value="1"/>
</dbReference>
<comment type="domain">
    <text evidence="6">The nitrogen atoms of the two glycine residues in the GGXR motif define the oxyanion hole, and stabilize the oxyanion that forms during the nucleophilic attack by the catalytic serine during substrate cleavage.</text>
</comment>
<dbReference type="InterPro" id="IPR016035">
    <property type="entry name" value="Acyl_Trfase/lysoPLipase"/>
</dbReference>
<protein>
    <recommendedName>
        <fullName evidence="6">Patatin</fullName>
        <ecNumber evidence="6">3.1.1.-</ecNumber>
    </recommendedName>
</protein>